<dbReference type="Pfam" id="PF04113">
    <property type="entry name" value="Gpi16"/>
    <property type="match status" value="1"/>
</dbReference>
<evidence type="ECO:0000313" key="3">
    <source>
        <dbReference type="Proteomes" id="UP000242875"/>
    </source>
</evidence>
<feature type="transmembrane region" description="Helical" evidence="1">
    <location>
        <begin position="442"/>
        <end position="464"/>
    </location>
</feature>
<dbReference type="OrthoDB" id="331263at2759"/>
<keyword evidence="1" id="KW-1133">Transmembrane helix</keyword>
<dbReference type="EMBL" id="MVBO01000022">
    <property type="protein sequence ID" value="OZJ05123.1"/>
    <property type="molecule type" value="Genomic_DNA"/>
</dbReference>
<dbReference type="PANTHER" id="PTHR12959">
    <property type="entry name" value="GPI TRANSAMIDASE COMPONENT PIG-T-RELATED"/>
    <property type="match status" value="1"/>
</dbReference>
<comment type="caution">
    <text evidence="2">The sequence shown here is derived from an EMBL/GenBank/DDBJ whole genome shotgun (WGS) entry which is preliminary data.</text>
</comment>
<dbReference type="PANTHER" id="PTHR12959:SF11">
    <property type="entry name" value="GPI TRANSAMIDASE COMPONENT PIG-T"/>
    <property type="match status" value="1"/>
</dbReference>
<keyword evidence="1" id="KW-0812">Transmembrane</keyword>
<proteinExistence type="predicted"/>
<evidence type="ECO:0000313" key="2">
    <source>
        <dbReference type="EMBL" id="OZJ05123.1"/>
    </source>
</evidence>
<name>A0A261Y3D5_9FUNG</name>
<dbReference type="InterPro" id="IPR007245">
    <property type="entry name" value="PIG-T"/>
</dbReference>
<keyword evidence="1" id="KW-0472">Membrane</keyword>
<gene>
    <name evidence="2" type="ORF">BZG36_01366</name>
</gene>
<organism evidence="2 3">
    <name type="scientific">Bifiguratus adelaidae</name>
    <dbReference type="NCBI Taxonomy" id="1938954"/>
    <lineage>
        <taxon>Eukaryota</taxon>
        <taxon>Fungi</taxon>
        <taxon>Fungi incertae sedis</taxon>
        <taxon>Mucoromycota</taxon>
        <taxon>Mucoromycotina</taxon>
        <taxon>Endogonomycetes</taxon>
        <taxon>Endogonales</taxon>
        <taxon>Endogonales incertae sedis</taxon>
        <taxon>Bifiguratus</taxon>
    </lineage>
</organism>
<dbReference type="AlphaFoldDB" id="A0A261Y3D5"/>
<accession>A0A261Y3D5</accession>
<keyword evidence="3" id="KW-1185">Reference proteome</keyword>
<dbReference type="GO" id="GO:0042765">
    <property type="term" value="C:GPI-anchor transamidase complex"/>
    <property type="evidence" value="ECO:0007669"/>
    <property type="project" value="InterPro"/>
</dbReference>
<dbReference type="GO" id="GO:0016255">
    <property type="term" value="P:attachment of GPI anchor to protein"/>
    <property type="evidence" value="ECO:0007669"/>
    <property type="project" value="InterPro"/>
</dbReference>
<evidence type="ECO:0008006" key="4">
    <source>
        <dbReference type="Google" id="ProtNLM"/>
    </source>
</evidence>
<dbReference type="Proteomes" id="UP000242875">
    <property type="component" value="Unassembled WGS sequence"/>
</dbReference>
<reference evidence="2 3" key="1">
    <citation type="journal article" date="2017" name="Mycologia">
        <title>Bifiguratus adelaidae, gen. et sp. nov., a new member of Mucoromycotina in endophytic and soil-dwelling habitats.</title>
        <authorList>
            <person name="Torres-Cruz T.J."/>
            <person name="Billingsley Tobias T.L."/>
            <person name="Almatruk M."/>
            <person name="Hesse C."/>
            <person name="Kuske C.R."/>
            <person name="Desiro A."/>
            <person name="Benucci G.M."/>
            <person name="Bonito G."/>
            <person name="Stajich J.E."/>
            <person name="Dunlap C."/>
            <person name="Arnold A.E."/>
            <person name="Porras-Alfaro A."/>
        </authorList>
    </citation>
    <scope>NUCLEOTIDE SEQUENCE [LARGE SCALE GENOMIC DNA]</scope>
    <source>
        <strain evidence="2 3">AZ0501</strain>
    </source>
</reference>
<sequence>MEPSEGVHHMNTDHVSPAGHYGIFPRNVGQTLHHHKVQELHLTFTQGSWSYEHWGYPYQQSAGGGVEMWAWLDGGDDIDSRWISLTNTYAGLFCASLNFIDNTITVQPEFSFKPEGDARAYRTFNASASEPQVRYGALPHESVCTENLTPWKKLLPCKDKAGIASLLNAHKLYDTAFHSMSVHVRQICGDDHCHVRQLELKQTISSVFDPLTATGSPDWSLSAMYGAKINMACPIAEESTVVVDMSHQTLCGISGFEISPKPHSEGIVNVYDLRQDAEDLDIRMTWNDYRRDEHALPEGHGQQNGGLTTVIKNHHSQLYPVTFFDTIPWYLKLYLHTLHIETITNNGQTIRREDIVKTIHYQPAVDRSRPTVLEMQLDLPPNSVTQISINFDKVFLKYTEHRPDANRGFDVGGAVLCTLDPKPVRIYTSPLLISLPTPDFSMPYNVITMTCTVIALFFGSYFNLLTRVFSVRGNAKSKTD</sequence>
<protein>
    <recommendedName>
        <fullName evidence="4">GPI transamidase component PIG-T</fullName>
    </recommendedName>
</protein>
<evidence type="ECO:0000256" key="1">
    <source>
        <dbReference type="SAM" id="Phobius"/>
    </source>
</evidence>